<proteinExistence type="predicted"/>
<dbReference type="AlphaFoldDB" id="A0A640VSS5"/>
<dbReference type="RefSeq" id="WP_159976071.1">
    <property type="nucleotide sequence ID" value="NZ_BLIV01000003.1"/>
</dbReference>
<evidence type="ECO:0008006" key="4">
    <source>
        <dbReference type="Google" id="ProtNLM"/>
    </source>
</evidence>
<dbReference type="Proteomes" id="UP000436522">
    <property type="component" value="Unassembled WGS sequence"/>
</dbReference>
<protein>
    <recommendedName>
        <fullName evidence="4">Sulfite reductase</fullName>
    </recommendedName>
</protein>
<dbReference type="EMBL" id="BLIV01000003">
    <property type="protein sequence ID" value="GFE49945.1"/>
    <property type="molecule type" value="Genomic_DNA"/>
</dbReference>
<evidence type="ECO:0000313" key="2">
    <source>
        <dbReference type="EMBL" id="GFE49945.1"/>
    </source>
</evidence>
<evidence type="ECO:0000256" key="1">
    <source>
        <dbReference type="SAM" id="MobiDB-lite"/>
    </source>
</evidence>
<keyword evidence="3" id="KW-1185">Reference proteome</keyword>
<organism evidence="2 3">
    <name type="scientific">Roseobacter cerasinus</name>
    <dbReference type="NCBI Taxonomy" id="2602289"/>
    <lineage>
        <taxon>Bacteria</taxon>
        <taxon>Pseudomonadati</taxon>
        <taxon>Pseudomonadota</taxon>
        <taxon>Alphaproteobacteria</taxon>
        <taxon>Rhodobacterales</taxon>
        <taxon>Roseobacteraceae</taxon>
        <taxon>Roseobacter</taxon>
    </lineage>
</organism>
<name>A0A640VSS5_9RHOB</name>
<dbReference type="OrthoDB" id="5738806at2"/>
<feature type="region of interest" description="Disordered" evidence="1">
    <location>
        <begin position="69"/>
        <end position="101"/>
    </location>
</feature>
<comment type="caution">
    <text evidence="2">The sequence shown here is derived from an EMBL/GenBank/DDBJ whole genome shotgun (WGS) entry which is preliminary data.</text>
</comment>
<accession>A0A640VSS5</accession>
<dbReference type="InterPro" id="IPR021270">
    <property type="entry name" value="DUF2849"/>
</dbReference>
<gene>
    <name evidence="2" type="ORF">So717_16980</name>
</gene>
<sequence>MPRAFTPKVVTANALLEGDVIYQTATGWSRDLAEAEVLTDEADADLRLIDAAQQVDAVVGAYLADVDASGPTPKPTHFREDFRATGPSNYAHGKQEAQANV</sequence>
<reference evidence="2 3" key="1">
    <citation type="submission" date="2019-12" db="EMBL/GenBank/DDBJ databases">
        <title>Roseobacter cerasinus sp. nov., isolated from seawater around aquaculture.</title>
        <authorList>
            <person name="Muramatsu S."/>
            <person name="Takabe Y."/>
            <person name="Mori K."/>
            <person name="Takaichi S."/>
            <person name="Hanada S."/>
        </authorList>
    </citation>
    <scope>NUCLEOTIDE SEQUENCE [LARGE SCALE GENOMIC DNA]</scope>
    <source>
        <strain evidence="2 3">AI77</strain>
    </source>
</reference>
<dbReference type="Pfam" id="PF11011">
    <property type="entry name" value="DUF2849"/>
    <property type="match status" value="1"/>
</dbReference>
<evidence type="ECO:0000313" key="3">
    <source>
        <dbReference type="Proteomes" id="UP000436522"/>
    </source>
</evidence>